<evidence type="ECO:0000313" key="3">
    <source>
        <dbReference type="Proteomes" id="UP000245674"/>
    </source>
</evidence>
<organism evidence="2 3">
    <name type="scientific">Rathayibacter iranicus NCPPB 2253 = VKM Ac-1602</name>
    <dbReference type="NCBI Taxonomy" id="1328868"/>
    <lineage>
        <taxon>Bacteria</taxon>
        <taxon>Bacillati</taxon>
        <taxon>Actinomycetota</taxon>
        <taxon>Actinomycetes</taxon>
        <taxon>Micrococcales</taxon>
        <taxon>Microbacteriaceae</taxon>
        <taxon>Rathayibacter</taxon>
    </lineage>
</organism>
<gene>
    <name evidence="2" type="ORF">B0H03_103363</name>
</gene>
<reference evidence="2 3" key="1">
    <citation type="submission" date="2018-03" db="EMBL/GenBank/DDBJ databases">
        <title>Genomic Encyclopedia of Type Strains, Phase III (KMG-III): the genomes of soil and plant-associated and newly described type strains.</title>
        <authorList>
            <person name="Whitman W."/>
        </authorList>
    </citation>
    <scope>NUCLEOTIDE SEQUENCE [LARGE SCALE GENOMIC DNA]</scope>
    <source>
        <strain evidence="2 3">VKM Ac-1602</strain>
    </source>
</reference>
<feature type="region of interest" description="Disordered" evidence="1">
    <location>
        <begin position="74"/>
        <end position="101"/>
    </location>
</feature>
<dbReference type="RefSeq" id="WP_104354008.1">
    <property type="nucleotide sequence ID" value="NZ_QGDV01000003.1"/>
</dbReference>
<proteinExistence type="predicted"/>
<evidence type="ECO:0008006" key="4">
    <source>
        <dbReference type="Google" id="ProtNLM"/>
    </source>
</evidence>
<evidence type="ECO:0000256" key="1">
    <source>
        <dbReference type="SAM" id="MobiDB-lite"/>
    </source>
</evidence>
<sequence>MSLMEEQHVTLLYYRQNITEQLIADLVGIHQPTMSGTIALVKAMLNVVVDDEQPHVEAALGETTAVINDTLLPGQTCPSCTPEQTRPQGTTARSSRISPVG</sequence>
<accession>A0ABX5LHZ5</accession>
<feature type="compositionally biased region" description="Polar residues" evidence="1">
    <location>
        <begin position="76"/>
        <end position="101"/>
    </location>
</feature>
<evidence type="ECO:0000313" key="2">
    <source>
        <dbReference type="EMBL" id="PWJ65514.1"/>
    </source>
</evidence>
<dbReference type="EMBL" id="QGDV01000003">
    <property type="protein sequence ID" value="PWJ65514.1"/>
    <property type="molecule type" value="Genomic_DNA"/>
</dbReference>
<comment type="caution">
    <text evidence="2">The sequence shown here is derived from an EMBL/GenBank/DDBJ whole genome shotgun (WGS) entry which is preliminary data.</text>
</comment>
<name>A0ABX5LHZ5_9MICO</name>
<dbReference type="Proteomes" id="UP000245674">
    <property type="component" value="Unassembled WGS sequence"/>
</dbReference>
<keyword evidence="3" id="KW-1185">Reference proteome</keyword>
<protein>
    <recommendedName>
        <fullName evidence="4">DDE superfamily endonuclease</fullName>
    </recommendedName>
</protein>